<proteinExistence type="predicted"/>
<keyword evidence="2" id="KW-1185">Reference proteome</keyword>
<dbReference type="EMBL" id="SJPU01000001">
    <property type="protein sequence ID" value="TWU19614.1"/>
    <property type="molecule type" value="Genomic_DNA"/>
</dbReference>
<reference evidence="1 2" key="1">
    <citation type="journal article" date="2020" name="Antonie Van Leeuwenhoek">
        <title>Rhodopirellula heiligendammensis sp. nov., Rhodopirellula pilleata sp. nov., and Rhodopirellula solitaria sp. nov. isolated from natural or artificial marine surfaces in Northern Germany and California, USA, and emended description of the genus Rhodopirellula.</title>
        <authorList>
            <person name="Kallscheuer N."/>
            <person name="Wiegand S."/>
            <person name="Jogler M."/>
            <person name="Boedeker C."/>
            <person name="Peeters S.H."/>
            <person name="Rast P."/>
            <person name="Heuer A."/>
            <person name="Jetten M.S.M."/>
            <person name="Rohde M."/>
            <person name="Jogler C."/>
        </authorList>
    </citation>
    <scope>NUCLEOTIDE SEQUENCE [LARGE SCALE GENOMIC DNA]</scope>
    <source>
        <strain evidence="1 2">Poly21</strain>
    </source>
</reference>
<gene>
    <name evidence="1" type="ORF">Poly21_17890</name>
</gene>
<evidence type="ECO:0000313" key="2">
    <source>
        <dbReference type="Proteomes" id="UP000319908"/>
    </source>
</evidence>
<accession>A0A5C6C8G4</accession>
<dbReference type="AlphaFoldDB" id="A0A5C6C8G4"/>
<protein>
    <submittedName>
        <fullName evidence="1">Uncharacterized protein</fullName>
    </submittedName>
</protein>
<sequence>MLGLLMNLGRGFHHTLIELSFVFFDGSGMFSDRLPELLTPCFTRSKIYGAL</sequence>
<name>A0A5C6C8G4_9BACT</name>
<comment type="caution">
    <text evidence="1">The sequence shown here is derived from an EMBL/GenBank/DDBJ whole genome shotgun (WGS) entry which is preliminary data.</text>
</comment>
<evidence type="ECO:0000313" key="1">
    <source>
        <dbReference type="EMBL" id="TWU19614.1"/>
    </source>
</evidence>
<dbReference type="Proteomes" id="UP000319908">
    <property type="component" value="Unassembled WGS sequence"/>
</dbReference>
<organism evidence="1 2">
    <name type="scientific">Allorhodopirellula heiligendammensis</name>
    <dbReference type="NCBI Taxonomy" id="2714739"/>
    <lineage>
        <taxon>Bacteria</taxon>
        <taxon>Pseudomonadati</taxon>
        <taxon>Planctomycetota</taxon>
        <taxon>Planctomycetia</taxon>
        <taxon>Pirellulales</taxon>
        <taxon>Pirellulaceae</taxon>
        <taxon>Allorhodopirellula</taxon>
    </lineage>
</organism>